<evidence type="ECO:0000313" key="6">
    <source>
        <dbReference type="Proteomes" id="UP001562354"/>
    </source>
</evidence>
<gene>
    <name evidence="5" type="ORF">AAFC00_004668</name>
</gene>
<feature type="repeat" description="ANK" evidence="2">
    <location>
        <begin position="429"/>
        <end position="461"/>
    </location>
</feature>
<dbReference type="PROSITE" id="PS51732">
    <property type="entry name" value="ASN_GLN_ASE_3"/>
    <property type="match status" value="1"/>
</dbReference>
<dbReference type="Pfam" id="PF12796">
    <property type="entry name" value="Ank_2"/>
    <property type="match status" value="1"/>
</dbReference>
<dbReference type="SUPFAM" id="SSF48403">
    <property type="entry name" value="Ankyrin repeat"/>
    <property type="match status" value="1"/>
</dbReference>
<evidence type="ECO:0000313" key="5">
    <source>
        <dbReference type="EMBL" id="KAL1297084.1"/>
    </source>
</evidence>
<comment type="caution">
    <text evidence="5">The sequence shown here is derived from an EMBL/GenBank/DDBJ whole genome shotgun (WGS) entry which is preliminary data.</text>
</comment>
<evidence type="ECO:0000259" key="3">
    <source>
        <dbReference type="Pfam" id="PF00710"/>
    </source>
</evidence>
<dbReference type="InterPro" id="IPR037152">
    <property type="entry name" value="L-asparaginase_N_sf"/>
</dbReference>
<dbReference type="InterPro" id="IPR036152">
    <property type="entry name" value="Asp/glu_Ase-like_sf"/>
</dbReference>
<dbReference type="CDD" id="cd08963">
    <property type="entry name" value="L-asparaginase_I"/>
    <property type="match status" value="1"/>
</dbReference>
<dbReference type="EMBL" id="JBFMKM010000016">
    <property type="protein sequence ID" value="KAL1297084.1"/>
    <property type="molecule type" value="Genomic_DNA"/>
</dbReference>
<organism evidence="5 6">
    <name type="scientific">Neodothiora populina</name>
    <dbReference type="NCBI Taxonomy" id="2781224"/>
    <lineage>
        <taxon>Eukaryota</taxon>
        <taxon>Fungi</taxon>
        <taxon>Dikarya</taxon>
        <taxon>Ascomycota</taxon>
        <taxon>Pezizomycotina</taxon>
        <taxon>Dothideomycetes</taxon>
        <taxon>Dothideomycetidae</taxon>
        <taxon>Dothideales</taxon>
        <taxon>Dothioraceae</taxon>
        <taxon>Neodothiora</taxon>
    </lineage>
</organism>
<proteinExistence type="predicted"/>
<dbReference type="PANTHER" id="PTHR11707:SF28">
    <property type="entry name" value="60 KDA LYSOPHOSPHOLIPASE"/>
    <property type="match status" value="1"/>
</dbReference>
<feature type="domain" description="L-asparaginase N-terminal" evidence="3">
    <location>
        <begin position="8"/>
        <end position="227"/>
    </location>
</feature>
<dbReference type="PIRSF" id="PIRSF500176">
    <property type="entry name" value="L_ASNase"/>
    <property type="match status" value="1"/>
</dbReference>
<dbReference type="SMART" id="SM00870">
    <property type="entry name" value="Asparaginase"/>
    <property type="match status" value="1"/>
</dbReference>
<dbReference type="SFLD" id="SFLDS00057">
    <property type="entry name" value="Glutaminase/Asparaginase"/>
    <property type="match status" value="1"/>
</dbReference>
<feature type="repeat" description="ANK" evidence="2">
    <location>
        <begin position="462"/>
        <end position="494"/>
    </location>
</feature>
<sequence>MAEAPESRVLIVITGGTICMQHSDNGLVPASGFLKSGLAPRPAFNDGSYPEPLEIVIDDNGKRKAVQSLRTPLSTYSRRVRYSVLEFENLLDSSSIDAAGWDQIARVIYRNYQLYDGFVVLHGTDSLAYSSSALSYMLQNLGKPVILTGSQAPIMMLQSDAQDNLLGALVIAGHFMIPEVCLFFNFKLFRGNRATKVSADDFNAFASPNMPPLATVSSSRTNVQWDLVYRHKNTAPFCIQSNLDTAHVACLRVFPGMKPEMVDLFLKTEGLKGLVLETFGAGNTPGGPDSIMTKVLADAVKRGIVIVNVTQCLSGSVSPLYAPATILGRVGVVFGQDMTTEAALTKLAYLLALPNATPQVVAKWMSVSVRGELTETSRTHFEHPKSGDLTPEVSNLTALGYAIQDGDLGGVREIVRRESRWLLNDADYSGNTPMHLAATGPNVDILREFLNDGASVHLRNRSGRTPLFLAARAGMKENVEVLRAAGAHLHSNEIPTAKVLAQSGENTEVWQLAGVDNSD</sequence>
<keyword evidence="6" id="KW-1185">Reference proteome</keyword>
<dbReference type="EC" id="3.5.1.1" evidence="1"/>
<name>A0ABR3P465_9PEZI</name>
<dbReference type="InterPro" id="IPR036770">
    <property type="entry name" value="Ankyrin_rpt-contain_sf"/>
</dbReference>
<dbReference type="InterPro" id="IPR002110">
    <property type="entry name" value="Ankyrin_rpt"/>
</dbReference>
<evidence type="ECO:0000256" key="2">
    <source>
        <dbReference type="PROSITE-ProRule" id="PRU00023"/>
    </source>
</evidence>
<accession>A0ABR3P465</accession>
<dbReference type="Gene3D" id="3.40.50.40">
    <property type="match status" value="1"/>
</dbReference>
<dbReference type="PANTHER" id="PTHR11707">
    <property type="entry name" value="L-ASPARAGINASE"/>
    <property type="match status" value="1"/>
</dbReference>
<dbReference type="SUPFAM" id="SSF53774">
    <property type="entry name" value="Glutaminase/Asparaginase"/>
    <property type="match status" value="1"/>
</dbReference>
<dbReference type="Pfam" id="PF17763">
    <property type="entry name" value="Asparaginase_C"/>
    <property type="match status" value="1"/>
</dbReference>
<reference evidence="5 6" key="1">
    <citation type="submission" date="2024-07" db="EMBL/GenBank/DDBJ databases">
        <title>Draft sequence of the Neodothiora populina.</title>
        <authorList>
            <person name="Drown D.D."/>
            <person name="Schuette U.S."/>
            <person name="Buechlein A.B."/>
            <person name="Rusch D.R."/>
            <person name="Winton L.W."/>
            <person name="Adams G.A."/>
        </authorList>
    </citation>
    <scope>NUCLEOTIDE SEQUENCE [LARGE SCALE GENOMIC DNA]</scope>
    <source>
        <strain evidence="5 6">CPC 39397</strain>
    </source>
</reference>
<protein>
    <recommendedName>
        <fullName evidence="1">asparaginase</fullName>
        <ecNumber evidence="1">3.5.1.1</ecNumber>
    </recommendedName>
</protein>
<dbReference type="PROSITE" id="PS50297">
    <property type="entry name" value="ANK_REP_REGION"/>
    <property type="match status" value="2"/>
</dbReference>
<dbReference type="PIRSF" id="PIRSF001220">
    <property type="entry name" value="L-ASNase_gatD"/>
    <property type="match status" value="1"/>
</dbReference>
<dbReference type="PROSITE" id="PS50088">
    <property type="entry name" value="ANK_REPEAT"/>
    <property type="match status" value="2"/>
</dbReference>
<feature type="domain" description="Asparaginase/glutaminase C-terminal" evidence="4">
    <location>
        <begin position="247"/>
        <end position="365"/>
    </location>
</feature>
<dbReference type="InterPro" id="IPR040919">
    <property type="entry name" value="Asparaginase_C"/>
</dbReference>
<dbReference type="PRINTS" id="PR00139">
    <property type="entry name" value="ASNGLNASE"/>
</dbReference>
<dbReference type="SMART" id="SM00248">
    <property type="entry name" value="ANK"/>
    <property type="match status" value="3"/>
</dbReference>
<dbReference type="InterPro" id="IPR041725">
    <property type="entry name" value="L-asparaginase_I"/>
</dbReference>
<dbReference type="Proteomes" id="UP001562354">
    <property type="component" value="Unassembled WGS sequence"/>
</dbReference>
<dbReference type="Pfam" id="PF00710">
    <property type="entry name" value="Asparaginase"/>
    <property type="match status" value="1"/>
</dbReference>
<keyword evidence="2" id="KW-0040">ANK repeat</keyword>
<dbReference type="InterPro" id="IPR027474">
    <property type="entry name" value="L-asparaginase_N"/>
</dbReference>
<dbReference type="Gene3D" id="1.25.40.20">
    <property type="entry name" value="Ankyrin repeat-containing domain"/>
    <property type="match status" value="1"/>
</dbReference>
<evidence type="ECO:0000256" key="1">
    <source>
        <dbReference type="ARBA" id="ARBA00012920"/>
    </source>
</evidence>
<dbReference type="RefSeq" id="XP_069196766.1">
    <property type="nucleotide sequence ID" value="XM_069344348.1"/>
</dbReference>
<dbReference type="InterPro" id="IPR027473">
    <property type="entry name" value="L-asparaginase_C"/>
</dbReference>
<evidence type="ECO:0000259" key="4">
    <source>
        <dbReference type="Pfam" id="PF17763"/>
    </source>
</evidence>
<dbReference type="GeneID" id="95978368"/>
<dbReference type="InterPro" id="IPR006034">
    <property type="entry name" value="Asparaginase/glutaminase-like"/>
</dbReference>
<dbReference type="Gene3D" id="3.40.50.1170">
    <property type="entry name" value="L-asparaginase, N-terminal domain"/>
    <property type="match status" value="1"/>
</dbReference>